<sequence length="514" mass="56497">MQPTFPLPEADALAHSDQLAAALRAEILAQGGAMPFSRFMELCLYTPGWGYYSAGASKFGGSGDFTTAPELGSLFAGSVANALAPVFGQLDAQARMLELGGGTGAFAEAVLLRLAELDALPARYAILEPSADLRQRQQERLQQNLPPELASRVEWLDRPFEDDWDGVVFANEVIDALPTPRFLIKDGEVYEETVELDGQGNFIRGAQPADVLLNGAVRHIERYLEKPFADGYRSEVLPQLPYWLQAVAGGLRRGAMLFVDYGYNRGEFYQEERDDGTVRAFYRHHVHNEIHRWPGLQDITASVDFTAMAEAGLHGGFELAGYCSQASFLLGNGLDQVLTLAEERTDEVGRIQLRDQVKKLTLPTEMGERFQAIGLQRDVDFEPAFELALPVIKPLRRPRLWIALWVLAVLAVIVVCLIPPPPIPLPENSDKGEHFLAYFILAGSAVQLFRRGRPLLWVGAGLVLMGVGIEFAQGALTSNRMADPMDAVANTIGVLAGMATALTPLRDILLRWRG</sequence>
<keyword evidence="8" id="KW-0472">Membrane</keyword>
<gene>
    <name evidence="9" type="ORF">H2204_010914</name>
</gene>
<protein>
    <recommendedName>
        <fullName evidence="7">Protein arginine methyltransferase NDUFAF7</fullName>
        <ecNumber evidence="7">2.1.1.320</ecNumber>
    </recommendedName>
</protein>
<keyword evidence="5 7" id="KW-0496">Mitochondrion</keyword>
<dbReference type="EC" id="2.1.1.320" evidence="7"/>
<comment type="caution">
    <text evidence="9">The sequence shown here is derived from an EMBL/GenBank/DDBJ whole genome shotgun (WGS) entry which is preliminary data.</text>
</comment>
<dbReference type="PANTHER" id="PTHR12049">
    <property type="entry name" value="PROTEIN ARGININE METHYLTRANSFERASE NDUFAF7, MITOCHONDRIAL"/>
    <property type="match status" value="1"/>
</dbReference>
<dbReference type="GO" id="GO:0032259">
    <property type="term" value="P:methylation"/>
    <property type="evidence" value="ECO:0007669"/>
    <property type="project" value="UniProtKB-KW"/>
</dbReference>
<evidence type="ECO:0000256" key="8">
    <source>
        <dbReference type="SAM" id="Phobius"/>
    </source>
</evidence>
<dbReference type="SUPFAM" id="SSF53335">
    <property type="entry name" value="S-adenosyl-L-methionine-dependent methyltransferases"/>
    <property type="match status" value="1"/>
</dbReference>
<feature type="transmembrane region" description="Helical" evidence="8">
    <location>
        <begin position="487"/>
        <end position="505"/>
    </location>
</feature>
<evidence type="ECO:0000313" key="9">
    <source>
        <dbReference type="EMBL" id="KAJ9624207.1"/>
    </source>
</evidence>
<dbReference type="AlphaFoldDB" id="A0AA38XV79"/>
<evidence type="ECO:0000256" key="5">
    <source>
        <dbReference type="ARBA" id="ARBA00023128"/>
    </source>
</evidence>
<dbReference type="Pfam" id="PF02636">
    <property type="entry name" value="Methyltransf_28"/>
    <property type="match status" value="1"/>
</dbReference>
<comment type="subcellular location">
    <subcellularLocation>
        <location evidence="1 7">Mitochondrion</location>
    </subcellularLocation>
</comment>
<keyword evidence="8" id="KW-1133">Transmembrane helix</keyword>
<evidence type="ECO:0000256" key="7">
    <source>
        <dbReference type="RuleBase" id="RU364114"/>
    </source>
</evidence>
<keyword evidence="8" id="KW-0812">Transmembrane</keyword>
<evidence type="ECO:0000256" key="4">
    <source>
        <dbReference type="ARBA" id="ARBA00022679"/>
    </source>
</evidence>
<dbReference type="PANTHER" id="PTHR12049:SF7">
    <property type="entry name" value="PROTEIN ARGININE METHYLTRANSFERASE NDUFAF7, MITOCHONDRIAL"/>
    <property type="match status" value="1"/>
</dbReference>
<dbReference type="EMBL" id="JAPDRN010000096">
    <property type="protein sequence ID" value="KAJ9624207.1"/>
    <property type="molecule type" value="Genomic_DNA"/>
</dbReference>
<comment type="catalytic activity">
    <reaction evidence="6 7">
        <text>L-arginyl-[protein] + 2 S-adenosyl-L-methionine = N(omega),N(omega)'-dimethyl-L-arginyl-[protein] + 2 S-adenosyl-L-homocysteine + 2 H(+)</text>
        <dbReference type="Rhea" id="RHEA:48108"/>
        <dbReference type="Rhea" id="RHEA-COMP:10532"/>
        <dbReference type="Rhea" id="RHEA-COMP:11992"/>
        <dbReference type="ChEBI" id="CHEBI:15378"/>
        <dbReference type="ChEBI" id="CHEBI:29965"/>
        <dbReference type="ChEBI" id="CHEBI:57856"/>
        <dbReference type="ChEBI" id="CHEBI:59789"/>
        <dbReference type="ChEBI" id="CHEBI:88221"/>
        <dbReference type="EC" id="2.1.1.320"/>
    </reaction>
</comment>
<evidence type="ECO:0000256" key="3">
    <source>
        <dbReference type="ARBA" id="ARBA00022603"/>
    </source>
</evidence>
<dbReference type="GO" id="GO:0035243">
    <property type="term" value="F:protein-arginine omega-N symmetric methyltransferase activity"/>
    <property type="evidence" value="ECO:0007669"/>
    <property type="project" value="UniProtKB-EC"/>
</dbReference>
<feature type="transmembrane region" description="Helical" evidence="8">
    <location>
        <begin position="456"/>
        <end position="475"/>
    </location>
</feature>
<evidence type="ECO:0000256" key="1">
    <source>
        <dbReference type="ARBA" id="ARBA00004173"/>
    </source>
</evidence>
<organism evidence="9">
    <name type="scientific">Knufia peltigerae</name>
    <dbReference type="NCBI Taxonomy" id="1002370"/>
    <lineage>
        <taxon>Eukaryota</taxon>
        <taxon>Fungi</taxon>
        <taxon>Dikarya</taxon>
        <taxon>Ascomycota</taxon>
        <taxon>Pezizomycotina</taxon>
        <taxon>Eurotiomycetes</taxon>
        <taxon>Chaetothyriomycetidae</taxon>
        <taxon>Chaetothyriales</taxon>
        <taxon>Trichomeriaceae</taxon>
        <taxon>Knufia</taxon>
    </lineage>
</organism>
<comment type="function">
    <text evidence="7">Arginine methyltransferase involved in the assembly or stability of mitochondrial NADH:ubiquinone oxidoreductase complex (complex I).</text>
</comment>
<keyword evidence="3 7" id="KW-0489">Methyltransferase</keyword>
<feature type="transmembrane region" description="Helical" evidence="8">
    <location>
        <begin position="400"/>
        <end position="420"/>
    </location>
</feature>
<dbReference type="InterPro" id="IPR029063">
    <property type="entry name" value="SAM-dependent_MTases_sf"/>
</dbReference>
<dbReference type="GO" id="GO:0005739">
    <property type="term" value="C:mitochondrion"/>
    <property type="evidence" value="ECO:0007669"/>
    <property type="project" value="UniProtKB-SubCell"/>
</dbReference>
<accession>A0AA38XV79</accession>
<comment type="similarity">
    <text evidence="2 7">Belongs to the NDUFAF7 family.</text>
</comment>
<dbReference type="Gene3D" id="3.40.50.12710">
    <property type="match status" value="1"/>
</dbReference>
<name>A0AA38XV79_9EURO</name>
<dbReference type="InterPro" id="IPR038375">
    <property type="entry name" value="NDUFAF7_sf"/>
</dbReference>
<reference evidence="9" key="1">
    <citation type="submission" date="2022-10" db="EMBL/GenBank/DDBJ databases">
        <title>Culturing micro-colonial fungi from biological soil crusts in the Mojave desert and describing Neophaeococcomyces mojavensis, and introducing the new genera and species Taxawa tesnikishii.</title>
        <authorList>
            <person name="Kurbessoian T."/>
            <person name="Stajich J.E."/>
        </authorList>
    </citation>
    <scope>NUCLEOTIDE SEQUENCE</scope>
    <source>
        <strain evidence="9">TK_35</strain>
    </source>
</reference>
<proteinExistence type="inferred from homology"/>
<evidence type="ECO:0000256" key="6">
    <source>
        <dbReference type="ARBA" id="ARBA00048612"/>
    </source>
</evidence>
<keyword evidence="4 7" id="KW-0808">Transferase</keyword>
<evidence type="ECO:0000256" key="2">
    <source>
        <dbReference type="ARBA" id="ARBA00005891"/>
    </source>
</evidence>
<dbReference type="InterPro" id="IPR003788">
    <property type="entry name" value="NDUFAF7"/>
</dbReference>